<comment type="caution">
    <text evidence="2">The sequence shown here is derived from an EMBL/GenBank/DDBJ whole genome shotgun (WGS) entry which is preliminary data.</text>
</comment>
<evidence type="ECO:0000256" key="1">
    <source>
        <dbReference type="SAM" id="MobiDB-lite"/>
    </source>
</evidence>
<dbReference type="EMBL" id="CAJOBJ010141194">
    <property type="protein sequence ID" value="CAF4763674.1"/>
    <property type="molecule type" value="Genomic_DNA"/>
</dbReference>
<reference evidence="2" key="1">
    <citation type="submission" date="2021-02" db="EMBL/GenBank/DDBJ databases">
        <authorList>
            <person name="Nowell W R."/>
        </authorList>
    </citation>
    <scope>NUCLEOTIDE SEQUENCE</scope>
</reference>
<evidence type="ECO:0000313" key="3">
    <source>
        <dbReference type="EMBL" id="CAF4807348.1"/>
    </source>
</evidence>
<evidence type="ECO:0000313" key="4">
    <source>
        <dbReference type="Proteomes" id="UP000681720"/>
    </source>
</evidence>
<dbReference type="EMBL" id="CAJOBH010141458">
    <property type="protein sequence ID" value="CAF4807348.1"/>
    <property type="molecule type" value="Genomic_DNA"/>
</dbReference>
<feature type="region of interest" description="Disordered" evidence="1">
    <location>
        <begin position="17"/>
        <end position="46"/>
    </location>
</feature>
<accession>A0A8S3AVB5</accession>
<protein>
    <submittedName>
        <fullName evidence="2">Uncharacterized protein</fullName>
    </submittedName>
</protein>
<dbReference type="AlphaFoldDB" id="A0A8S3AVB5"/>
<organism evidence="2 4">
    <name type="scientific">Rotaria magnacalcarata</name>
    <dbReference type="NCBI Taxonomy" id="392030"/>
    <lineage>
        <taxon>Eukaryota</taxon>
        <taxon>Metazoa</taxon>
        <taxon>Spiralia</taxon>
        <taxon>Gnathifera</taxon>
        <taxon>Rotifera</taxon>
        <taxon>Eurotatoria</taxon>
        <taxon>Bdelloidea</taxon>
        <taxon>Philodinida</taxon>
        <taxon>Philodinidae</taxon>
        <taxon>Rotaria</taxon>
    </lineage>
</organism>
<sequence>YFLEIYRIVSQRQIQDHIGPISPNPPIHLPPTDPDFKSRQNTTCCS</sequence>
<proteinExistence type="predicted"/>
<feature type="non-terminal residue" evidence="2">
    <location>
        <position position="1"/>
    </location>
</feature>
<name>A0A8S3AVB5_9BILA</name>
<gene>
    <name evidence="3" type="ORF">BYL167_LOCUS48409</name>
    <name evidence="2" type="ORF">GIL414_LOCUS45658</name>
</gene>
<evidence type="ECO:0000313" key="2">
    <source>
        <dbReference type="EMBL" id="CAF4763674.1"/>
    </source>
</evidence>
<feature type="compositionally biased region" description="Pro residues" evidence="1">
    <location>
        <begin position="22"/>
        <end position="33"/>
    </location>
</feature>
<dbReference type="Proteomes" id="UP000681720">
    <property type="component" value="Unassembled WGS sequence"/>
</dbReference>
<dbReference type="Proteomes" id="UP000681967">
    <property type="component" value="Unassembled WGS sequence"/>
</dbReference>